<protein>
    <submittedName>
        <fullName evidence="2">Uncharacterized protein</fullName>
    </submittedName>
</protein>
<evidence type="ECO:0000313" key="3">
    <source>
        <dbReference type="Proteomes" id="UP000273643"/>
    </source>
</evidence>
<dbReference type="RefSeq" id="WP_123637145.1">
    <property type="nucleotide sequence ID" value="NZ_RJUK01000001.1"/>
</dbReference>
<gene>
    <name evidence="2" type="ORF">EDC38_0453</name>
</gene>
<dbReference type="EMBL" id="RJUK01000001">
    <property type="protein sequence ID" value="ROQ19862.1"/>
    <property type="molecule type" value="Genomic_DNA"/>
</dbReference>
<keyword evidence="3" id="KW-1185">Reference proteome</keyword>
<evidence type="ECO:0000313" key="2">
    <source>
        <dbReference type="EMBL" id="ROQ19862.1"/>
    </source>
</evidence>
<feature type="region of interest" description="Disordered" evidence="1">
    <location>
        <begin position="79"/>
        <end position="99"/>
    </location>
</feature>
<sequence length="99" mass="11593">MPLIRERNISSTTDIFCDNCRDEYSVLHYWEVDGEEICDDCFGARYSHMEKCGSYDCLNYEDPKDLINGLCEDCDEVEGPINPEDQEGWEHNAEKWNDD</sequence>
<proteinExistence type="predicted"/>
<dbReference type="AlphaFoldDB" id="A0A3N1NM22"/>
<reference evidence="2 3" key="1">
    <citation type="submission" date="2018-11" db="EMBL/GenBank/DDBJ databases">
        <title>Genomic Encyclopedia of Type Strains, Phase IV (KMG-IV): sequencing the most valuable type-strain genomes for metagenomic binning, comparative biology and taxonomic classification.</title>
        <authorList>
            <person name="Goeker M."/>
        </authorList>
    </citation>
    <scope>NUCLEOTIDE SEQUENCE [LARGE SCALE GENOMIC DNA]</scope>
    <source>
        <strain evidence="2 3">DSM 16974</strain>
    </source>
</reference>
<evidence type="ECO:0000256" key="1">
    <source>
        <dbReference type="SAM" id="MobiDB-lite"/>
    </source>
</evidence>
<accession>A0A3N1NM22</accession>
<feature type="compositionally biased region" description="Basic and acidic residues" evidence="1">
    <location>
        <begin position="88"/>
        <end position="99"/>
    </location>
</feature>
<dbReference type="Proteomes" id="UP000273643">
    <property type="component" value="Unassembled WGS sequence"/>
</dbReference>
<organism evidence="2 3">
    <name type="scientific">Marinimicrobium koreense</name>
    <dbReference type="NCBI Taxonomy" id="306545"/>
    <lineage>
        <taxon>Bacteria</taxon>
        <taxon>Pseudomonadati</taxon>
        <taxon>Pseudomonadota</taxon>
        <taxon>Gammaproteobacteria</taxon>
        <taxon>Cellvibrionales</taxon>
        <taxon>Cellvibrionaceae</taxon>
        <taxon>Marinimicrobium</taxon>
    </lineage>
</organism>
<comment type="caution">
    <text evidence="2">The sequence shown here is derived from an EMBL/GenBank/DDBJ whole genome shotgun (WGS) entry which is preliminary data.</text>
</comment>
<name>A0A3N1NM22_9GAMM</name>